<keyword evidence="16" id="KW-1185">Reference proteome</keyword>
<sequence length="744" mass="80279">MSKAITQTLLATAIAATLPGAAIGAEGDDIGSKRKSAMLEEVTVTAQKRAESLQEVPISVAALSGEGFDSIFSAGEDILALAARVPNLYAESSNGRAAPRFYIRGLGNSDFDLAASQPVSIIFDDVVQENVVLKSFPIFDVEQMEVVRGPQGTLFGRNTTAGVIKFDSRKPTMESDGYINFAAGGLGTTNVEGAFGGALVDGKLAGRVSVLRQERGDWMDNTYTGETDAMGGFTELAMRAQLLWTPSEDFSALLNVHQRDLDGTASIFRANIFEPGKEGELNDNFDRDSVYYDSGDNNPQKYESAGSSLKLEWDLGEALLTSISAYESADGSSKGDIDGGVEGSGPGFIPFSALTEDQADVSQLTQEIRLASNTSDPLQWQLGGFYYDADLDVTSIDGFYGATTVSHGNTSWALFGQTSYDFSEALTGTLGLRYTYDEKSLMVGDQNVDGFAVVIGAASIQDYDPVKIDDDQLSWETSLNYALSDDTSVYVRLSEGFRAQSIQARDVAFEGSPSVADSETITSFELGYKADLLENTLRLNTAVFYYEIDDIQLTAVGGGGNFNRLLNADKGVGKGFEVDLEWVVNENLLLTAGAGFADTEIQDADLTTAPCGSGQCTVTNPLTVDGLAMIDGNPFQSAPESVFNFTLRYSVPVGSDGEAFFYTDWAYQGETHLALYTAKEYTIDNQFEGGLRAGYTSFSGDYELAFFGRNITDEENIKGQIDFNNLTGFVNDPRIFGMEFRKDF</sequence>
<keyword evidence="8 12" id="KW-0798">TonB box</keyword>
<evidence type="ECO:0000256" key="10">
    <source>
        <dbReference type="ARBA" id="ARBA00023237"/>
    </source>
</evidence>
<keyword evidence="9 11" id="KW-0472">Membrane</keyword>
<dbReference type="InterPro" id="IPR000531">
    <property type="entry name" value="Beta-barrel_TonB"/>
</dbReference>
<evidence type="ECO:0000256" key="4">
    <source>
        <dbReference type="ARBA" id="ARBA00022496"/>
    </source>
</evidence>
<keyword evidence="2 11" id="KW-0813">Transport</keyword>
<evidence type="ECO:0000256" key="11">
    <source>
        <dbReference type="PROSITE-ProRule" id="PRU01360"/>
    </source>
</evidence>
<keyword evidence="10 11" id="KW-0998">Cell outer membrane</keyword>
<dbReference type="Proteomes" id="UP001236500">
    <property type="component" value="Chromosome"/>
</dbReference>
<feature type="domain" description="TonB-dependent receptor-like beta-barrel" evidence="13">
    <location>
        <begin position="277"/>
        <end position="698"/>
    </location>
</feature>
<keyword evidence="4" id="KW-0410">Iron transport</keyword>
<dbReference type="Pfam" id="PF00593">
    <property type="entry name" value="TonB_dep_Rec_b-barrel"/>
    <property type="match status" value="1"/>
</dbReference>
<dbReference type="PANTHER" id="PTHR32552:SF81">
    <property type="entry name" value="TONB-DEPENDENT OUTER MEMBRANE RECEPTOR"/>
    <property type="match status" value="1"/>
</dbReference>
<protein>
    <submittedName>
        <fullName evidence="15">TonB-dependent receptor</fullName>
    </submittedName>
</protein>
<dbReference type="PANTHER" id="PTHR32552">
    <property type="entry name" value="FERRICHROME IRON RECEPTOR-RELATED"/>
    <property type="match status" value="1"/>
</dbReference>
<dbReference type="InterPro" id="IPR012910">
    <property type="entry name" value="Plug_dom"/>
</dbReference>
<comment type="similarity">
    <text evidence="11 12">Belongs to the TonB-dependent receptor family.</text>
</comment>
<evidence type="ECO:0000259" key="14">
    <source>
        <dbReference type="Pfam" id="PF07715"/>
    </source>
</evidence>
<dbReference type="InterPro" id="IPR039426">
    <property type="entry name" value="TonB-dep_rcpt-like"/>
</dbReference>
<name>A0ABY8NCN3_9GAMM</name>
<evidence type="ECO:0000256" key="3">
    <source>
        <dbReference type="ARBA" id="ARBA00022452"/>
    </source>
</evidence>
<evidence type="ECO:0000256" key="9">
    <source>
        <dbReference type="ARBA" id="ARBA00023136"/>
    </source>
</evidence>
<keyword evidence="15" id="KW-0675">Receptor</keyword>
<gene>
    <name evidence="15" type="ORF">PVT68_10390</name>
</gene>
<keyword evidence="3 11" id="KW-1134">Transmembrane beta strand</keyword>
<evidence type="ECO:0000256" key="2">
    <source>
        <dbReference type="ARBA" id="ARBA00022448"/>
    </source>
</evidence>
<evidence type="ECO:0000313" key="16">
    <source>
        <dbReference type="Proteomes" id="UP001236500"/>
    </source>
</evidence>
<evidence type="ECO:0000256" key="12">
    <source>
        <dbReference type="RuleBase" id="RU003357"/>
    </source>
</evidence>
<dbReference type="EMBL" id="CP118605">
    <property type="protein sequence ID" value="WGL15183.1"/>
    <property type="molecule type" value="Genomic_DNA"/>
</dbReference>
<accession>A0ABY8NCN3</accession>
<dbReference type="SUPFAM" id="SSF56935">
    <property type="entry name" value="Porins"/>
    <property type="match status" value="1"/>
</dbReference>
<proteinExistence type="inferred from homology"/>
<evidence type="ECO:0000256" key="1">
    <source>
        <dbReference type="ARBA" id="ARBA00004571"/>
    </source>
</evidence>
<dbReference type="Gene3D" id="2.40.170.20">
    <property type="entry name" value="TonB-dependent receptor, beta-barrel domain"/>
    <property type="match status" value="1"/>
</dbReference>
<organism evidence="15 16">
    <name type="scientific">Microbulbifer bruguierae</name>
    <dbReference type="NCBI Taxonomy" id="3029061"/>
    <lineage>
        <taxon>Bacteria</taxon>
        <taxon>Pseudomonadati</taxon>
        <taxon>Pseudomonadota</taxon>
        <taxon>Gammaproteobacteria</taxon>
        <taxon>Cellvibrionales</taxon>
        <taxon>Microbulbiferaceae</taxon>
        <taxon>Microbulbifer</taxon>
    </lineage>
</organism>
<evidence type="ECO:0000313" key="15">
    <source>
        <dbReference type="EMBL" id="WGL15183.1"/>
    </source>
</evidence>
<dbReference type="Pfam" id="PF07715">
    <property type="entry name" value="Plug"/>
    <property type="match status" value="1"/>
</dbReference>
<dbReference type="InterPro" id="IPR036942">
    <property type="entry name" value="Beta-barrel_TonB_sf"/>
</dbReference>
<evidence type="ECO:0000259" key="13">
    <source>
        <dbReference type="Pfam" id="PF00593"/>
    </source>
</evidence>
<keyword evidence="7" id="KW-0406">Ion transport</keyword>
<dbReference type="RefSeq" id="WP_280317777.1">
    <property type="nucleotide sequence ID" value="NZ_CP118605.1"/>
</dbReference>
<keyword evidence="5 11" id="KW-0812">Transmembrane</keyword>
<comment type="subcellular location">
    <subcellularLocation>
        <location evidence="1 11">Cell outer membrane</location>
        <topology evidence="1 11">Multi-pass membrane protein</topology>
    </subcellularLocation>
</comment>
<evidence type="ECO:0000256" key="5">
    <source>
        <dbReference type="ARBA" id="ARBA00022692"/>
    </source>
</evidence>
<reference evidence="15 16" key="1">
    <citation type="submission" date="2023-02" db="EMBL/GenBank/DDBJ databases">
        <title>Description and genomic characterization of Microbulbifer bruguierae sp. nov., isolated from the sediment of mangrove plant Bruguiera sexangula.</title>
        <authorList>
            <person name="Long M."/>
        </authorList>
    </citation>
    <scope>NUCLEOTIDE SEQUENCE [LARGE SCALE GENOMIC DNA]</scope>
    <source>
        <strain evidence="15 16">H12</strain>
    </source>
</reference>
<dbReference type="PROSITE" id="PS52016">
    <property type="entry name" value="TONB_DEPENDENT_REC_3"/>
    <property type="match status" value="1"/>
</dbReference>
<feature type="domain" description="TonB-dependent receptor plug" evidence="14">
    <location>
        <begin position="53"/>
        <end position="163"/>
    </location>
</feature>
<evidence type="ECO:0000256" key="6">
    <source>
        <dbReference type="ARBA" id="ARBA00023004"/>
    </source>
</evidence>
<evidence type="ECO:0000256" key="7">
    <source>
        <dbReference type="ARBA" id="ARBA00023065"/>
    </source>
</evidence>
<evidence type="ECO:0000256" key="8">
    <source>
        <dbReference type="ARBA" id="ARBA00023077"/>
    </source>
</evidence>
<keyword evidence="6" id="KW-0408">Iron</keyword>